<dbReference type="InParanoid" id="A0A1E5RNS5"/>
<dbReference type="FunCoup" id="A0A1E5RNS5">
    <property type="interactions" value="119"/>
</dbReference>
<dbReference type="InterPro" id="IPR009057">
    <property type="entry name" value="Homeodomain-like_sf"/>
</dbReference>
<dbReference type="GO" id="GO:0006355">
    <property type="term" value="P:regulation of DNA-templated transcription"/>
    <property type="evidence" value="ECO:0007669"/>
    <property type="project" value="UniProtKB-ARBA"/>
</dbReference>
<gene>
    <name evidence="4" type="ORF">AWRI3579_g856</name>
</gene>
<feature type="domain" description="SANT" evidence="3">
    <location>
        <begin position="425"/>
        <end position="476"/>
    </location>
</feature>
<dbReference type="SMART" id="SM00717">
    <property type="entry name" value="SANT"/>
    <property type="match status" value="1"/>
</dbReference>
<dbReference type="GO" id="GO:0070898">
    <property type="term" value="P:RNA polymerase III preinitiation complex assembly"/>
    <property type="evidence" value="ECO:0007669"/>
    <property type="project" value="TreeGrafter"/>
</dbReference>
<feature type="compositionally biased region" description="Polar residues" evidence="2">
    <location>
        <begin position="195"/>
        <end position="211"/>
    </location>
</feature>
<dbReference type="STRING" id="56408.A0A1E5RNS5"/>
<name>A0A1E5RNS5_9ASCO</name>
<organism evidence="4 5">
    <name type="scientific">Hanseniaspora osmophila</name>
    <dbReference type="NCBI Taxonomy" id="56408"/>
    <lineage>
        <taxon>Eukaryota</taxon>
        <taxon>Fungi</taxon>
        <taxon>Dikarya</taxon>
        <taxon>Ascomycota</taxon>
        <taxon>Saccharomycotina</taxon>
        <taxon>Saccharomycetes</taxon>
        <taxon>Saccharomycodales</taxon>
        <taxon>Saccharomycodaceae</taxon>
        <taxon>Hanseniaspora</taxon>
    </lineage>
</organism>
<dbReference type="InterPro" id="IPR001005">
    <property type="entry name" value="SANT/Myb"/>
</dbReference>
<dbReference type="GO" id="GO:0001156">
    <property type="term" value="F:TFIIIC-class transcription factor complex binding"/>
    <property type="evidence" value="ECO:0007669"/>
    <property type="project" value="TreeGrafter"/>
</dbReference>
<evidence type="ECO:0000259" key="3">
    <source>
        <dbReference type="PROSITE" id="PS51293"/>
    </source>
</evidence>
<keyword evidence="1" id="KW-0175">Coiled coil</keyword>
<dbReference type="GO" id="GO:0000126">
    <property type="term" value="C:transcription factor TFIIIB complex"/>
    <property type="evidence" value="ECO:0007669"/>
    <property type="project" value="InterPro"/>
</dbReference>
<dbReference type="EMBL" id="LPNM01000005">
    <property type="protein sequence ID" value="OEJ88353.1"/>
    <property type="molecule type" value="Genomic_DNA"/>
</dbReference>
<dbReference type="GO" id="GO:0000995">
    <property type="term" value="F:RNA polymerase III general transcription initiation factor activity"/>
    <property type="evidence" value="ECO:0007669"/>
    <property type="project" value="InterPro"/>
</dbReference>
<evidence type="ECO:0000256" key="1">
    <source>
        <dbReference type="SAM" id="Coils"/>
    </source>
</evidence>
<protein>
    <submittedName>
        <fullName evidence="4">Transcription factor TFIIIB component B</fullName>
    </submittedName>
</protein>
<evidence type="ECO:0000313" key="5">
    <source>
        <dbReference type="Proteomes" id="UP000095728"/>
    </source>
</evidence>
<evidence type="ECO:0000256" key="2">
    <source>
        <dbReference type="SAM" id="MobiDB-lite"/>
    </source>
</evidence>
<dbReference type="CDD" id="cd00167">
    <property type="entry name" value="SANT"/>
    <property type="match status" value="1"/>
</dbReference>
<dbReference type="Gene3D" id="1.10.10.60">
    <property type="entry name" value="Homeodomain-like"/>
    <property type="match status" value="1"/>
</dbReference>
<keyword evidence="5" id="KW-1185">Reference proteome</keyword>
<dbReference type="PROSITE" id="PS51293">
    <property type="entry name" value="SANT"/>
    <property type="match status" value="1"/>
</dbReference>
<accession>A0A1E5RNS5</accession>
<dbReference type="Pfam" id="PF15963">
    <property type="entry name" value="Myb_DNA-bind_7"/>
    <property type="match status" value="1"/>
</dbReference>
<dbReference type="InterPro" id="IPR017174">
    <property type="entry name" value="Bdp1_fungi"/>
</dbReference>
<proteinExistence type="predicted"/>
<feature type="region of interest" description="Disordered" evidence="2">
    <location>
        <begin position="193"/>
        <end position="253"/>
    </location>
</feature>
<dbReference type="PANTHER" id="PTHR22929">
    <property type="entry name" value="RNA POLYMERASE III TRANSCRIPTION INITIATION FACTOR B"/>
    <property type="match status" value="1"/>
</dbReference>
<feature type="compositionally biased region" description="Low complexity" evidence="2">
    <location>
        <begin position="217"/>
        <end position="228"/>
    </location>
</feature>
<feature type="coiled-coil region" evidence="1">
    <location>
        <begin position="505"/>
        <end position="543"/>
    </location>
</feature>
<evidence type="ECO:0000313" key="4">
    <source>
        <dbReference type="EMBL" id="OEJ88353.1"/>
    </source>
</evidence>
<dbReference type="PIRSF" id="PIRSF037327">
    <property type="entry name" value="TFIIIB_Bdp1_fun"/>
    <property type="match status" value="1"/>
</dbReference>
<feature type="compositionally biased region" description="Polar residues" evidence="2">
    <location>
        <begin position="140"/>
        <end position="161"/>
    </location>
</feature>
<feature type="compositionally biased region" description="Basic and acidic residues" evidence="2">
    <location>
        <begin position="105"/>
        <end position="119"/>
    </location>
</feature>
<dbReference type="Proteomes" id="UP000095728">
    <property type="component" value="Unassembled WGS sequence"/>
</dbReference>
<sequence length="600" mass="67742">MSSVVNKSGTRFVPKIKQRRAVSQPKQDKSKDNDQNLAKPISANAEATEDINKDSKSIEEIAETHLESPGPSRSISPFSKSGPLDGQVPGEKNAESFSANQPADGSEKPDSFETSDKNSDSLNQTEAVQQPRRASVRLDSISSTRRMSVGNRMSNGNLSSQMQQGRLVSMVKKNPQLLSANNDKQLQAMKRRRLSSMSQKSSFTIPNSNKVSKPAKRISIISRVSTSSEDISDGSRKPSIAPNGGDDDGEDLEQKKYRISTVADIPKELTEDEGIKYHLDDSTFTMAELCKPVLPIGAISDNYHIAQEATKKKLEEKKKRRALRKLAREQFKPLKLLTKEEDELRFEERRLKQQELLNAEVPEEEQQPQQQLQLKIGADGNIILDEESTVVDRHANANLVNMHKERQDENTFANLYNTASYSKREYTDPWTPDEEVKLYKALSMWGTDFNLISQLFPYRTRRQVKLKFSLEERRSPVLVELALKRKLPPDFEKFCLEIKQDIGTIEEFNSKLQGLKVKHDEHLKQIQLEKETAKQEDDRKIQENIQNGANGGPFVIGSLDDRKLAGGFRESDLKSYRKSEIVLGSIDDVKRSTTDHEAAA</sequence>
<dbReference type="OrthoDB" id="272624at2759"/>
<feature type="coiled-coil region" evidence="1">
    <location>
        <begin position="306"/>
        <end position="357"/>
    </location>
</feature>
<dbReference type="SUPFAM" id="SSF46689">
    <property type="entry name" value="Homeodomain-like"/>
    <property type="match status" value="1"/>
</dbReference>
<dbReference type="AlphaFoldDB" id="A0A1E5RNS5"/>
<feature type="compositionally biased region" description="Basic and acidic residues" evidence="2">
    <location>
        <begin position="50"/>
        <end position="66"/>
    </location>
</feature>
<comment type="caution">
    <text evidence="4">The sequence shown here is derived from an EMBL/GenBank/DDBJ whole genome shotgun (WGS) entry which is preliminary data.</text>
</comment>
<dbReference type="InterPro" id="IPR039467">
    <property type="entry name" value="TFIIIB_B''_Myb"/>
</dbReference>
<dbReference type="PANTHER" id="PTHR22929:SF0">
    <property type="entry name" value="TRANSCRIPTION FACTOR TFIIIB COMPONENT B'' HOMOLOG"/>
    <property type="match status" value="1"/>
</dbReference>
<dbReference type="InterPro" id="IPR017884">
    <property type="entry name" value="SANT_dom"/>
</dbReference>
<reference evidence="5" key="1">
    <citation type="journal article" date="2016" name="Genome Announc.">
        <title>Genome sequences of three species of Hanseniaspora isolated from spontaneous wine fermentations.</title>
        <authorList>
            <person name="Sternes P.R."/>
            <person name="Lee D."/>
            <person name="Kutyna D.R."/>
            <person name="Borneman A.R."/>
        </authorList>
    </citation>
    <scope>NUCLEOTIDE SEQUENCE [LARGE SCALE GENOMIC DNA]</scope>
    <source>
        <strain evidence="5">AWRI3579</strain>
    </source>
</reference>
<feature type="region of interest" description="Disordered" evidence="2">
    <location>
        <begin position="1"/>
        <end position="161"/>
    </location>
</feature>